<evidence type="ECO:0000313" key="2">
    <source>
        <dbReference type="WBParaSite" id="ACRNAN_Path_250.g937.t1"/>
    </source>
</evidence>
<dbReference type="AlphaFoldDB" id="A0A914C598"/>
<name>A0A914C598_9BILA</name>
<protein>
    <submittedName>
        <fullName evidence="2">Chondroitin proteoglycan 4 domain-containing protein</fullName>
    </submittedName>
</protein>
<reference evidence="2" key="1">
    <citation type="submission" date="2022-11" db="UniProtKB">
        <authorList>
            <consortium name="WormBaseParasite"/>
        </authorList>
    </citation>
    <scope>IDENTIFICATION</scope>
</reference>
<proteinExistence type="predicted"/>
<dbReference type="WBParaSite" id="ACRNAN_Path_250.g937.t1">
    <property type="protein sequence ID" value="ACRNAN_Path_250.g937.t1"/>
    <property type="gene ID" value="ACRNAN_Path_250.g937"/>
</dbReference>
<accession>A0A914C598</accession>
<organism evidence="1 2">
    <name type="scientific">Acrobeloides nanus</name>
    <dbReference type="NCBI Taxonomy" id="290746"/>
    <lineage>
        <taxon>Eukaryota</taxon>
        <taxon>Metazoa</taxon>
        <taxon>Ecdysozoa</taxon>
        <taxon>Nematoda</taxon>
        <taxon>Chromadorea</taxon>
        <taxon>Rhabditida</taxon>
        <taxon>Tylenchina</taxon>
        <taxon>Cephalobomorpha</taxon>
        <taxon>Cephaloboidea</taxon>
        <taxon>Cephalobidae</taxon>
        <taxon>Acrobeloides</taxon>
    </lineage>
</organism>
<keyword evidence="1" id="KW-1185">Reference proteome</keyword>
<dbReference type="Proteomes" id="UP000887540">
    <property type="component" value="Unplaced"/>
</dbReference>
<sequence length="196" mass="22463">MLETIGNDRKFVKMCSIYQNYKNDIDKCVSTDSVTISGVINLFKLICDIKINFIAKNTECLHDMETRLKSTCRISCLSEMSKKSEMKLKQEDMNCHLAFCVSKCINFQVRECNEEEPIKQLYNEIAGSQMLIGLEKILGVGAPQIYELIDSDEDKFPQKCRGLIRKSLEVTIRASEHEIPKVHEEIGLEKESGRPF</sequence>
<evidence type="ECO:0000313" key="1">
    <source>
        <dbReference type="Proteomes" id="UP000887540"/>
    </source>
</evidence>